<name>A0A285QGE1_9SPHN</name>
<dbReference type="OrthoDB" id="1492993at2"/>
<proteinExistence type="predicted"/>
<keyword evidence="1" id="KW-0472">Membrane</keyword>
<evidence type="ECO:0000256" key="1">
    <source>
        <dbReference type="SAM" id="Phobius"/>
    </source>
</evidence>
<reference evidence="2 3" key="1">
    <citation type="submission" date="2017-07" db="EMBL/GenBank/DDBJ databases">
        <authorList>
            <person name="Sun Z.S."/>
            <person name="Albrecht U."/>
            <person name="Echele G."/>
            <person name="Lee C.C."/>
        </authorList>
    </citation>
    <scope>NUCLEOTIDE SEQUENCE [LARGE SCALE GENOMIC DNA]</scope>
    <source>
        <strain evidence="2 3">CGMCC 1.12672</strain>
    </source>
</reference>
<evidence type="ECO:0000313" key="3">
    <source>
        <dbReference type="Proteomes" id="UP000219494"/>
    </source>
</evidence>
<keyword evidence="1" id="KW-1133">Transmembrane helix</keyword>
<gene>
    <name evidence="2" type="ORF">SAMN06297144_1114</name>
</gene>
<protein>
    <submittedName>
        <fullName evidence="2">Uncharacterized protein</fullName>
    </submittedName>
</protein>
<dbReference type="Proteomes" id="UP000219494">
    <property type="component" value="Unassembled WGS sequence"/>
</dbReference>
<sequence>MTDPTDPVPSGARPTLLDDAATRRILRWLPFAMAGHLLVGVPALIISLVVAYATFVQAGATQRMQQAAAWPIVAARTTNYTTAGERVVALSLVNDGLGPALIGPVEVRYRGRAVATPTALLAACCGYRAGQTMQLRGTPIVQTALRPGQEVSFIGVPGVPANAGLVDRFDAARRHVTVRACYCSIFEECWTIAGEQAKPQRVAQCPADWTVLRAG</sequence>
<dbReference type="AlphaFoldDB" id="A0A285QGE1"/>
<dbReference type="RefSeq" id="WP_097062925.1">
    <property type="nucleotide sequence ID" value="NZ_OBMI01000001.1"/>
</dbReference>
<keyword evidence="3" id="KW-1185">Reference proteome</keyword>
<evidence type="ECO:0000313" key="2">
    <source>
        <dbReference type="EMBL" id="SOB80544.1"/>
    </source>
</evidence>
<keyword evidence="1" id="KW-0812">Transmembrane</keyword>
<accession>A0A285QGE1</accession>
<dbReference type="EMBL" id="OBMI01000001">
    <property type="protein sequence ID" value="SOB80544.1"/>
    <property type="molecule type" value="Genomic_DNA"/>
</dbReference>
<feature type="transmembrane region" description="Helical" evidence="1">
    <location>
        <begin position="33"/>
        <end position="55"/>
    </location>
</feature>
<organism evidence="2 3">
    <name type="scientific">Sphingomonas guangdongensis</name>
    <dbReference type="NCBI Taxonomy" id="1141890"/>
    <lineage>
        <taxon>Bacteria</taxon>
        <taxon>Pseudomonadati</taxon>
        <taxon>Pseudomonadota</taxon>
        <taxon>Alphaproteobacteria</taxon>
        <taxon>Sphingomonadales</taxon>
        <taxon>Sphingomonadaceae</taxon>
        <taxon>Sphingomonas</taxon>
    </lineage>
</organism>